<dbReference type="Pfam" id="PF20684">
    <property type="entry name" value="Fung_rhodopsin"/>
    <property type="match status" value="1"/>
</dbReference>
<dbReference type="GeneID" id="54575174"/>
<evidence type="ECO:0000256" key="7">
    <source>
        <dbReference type="SAM" id="Phobius"/>
    </source>
</evidence>
<dbReference type="InterPro" id="IPR052337">
    <property type="entry name" value="SAT4-like"/>
</dbReference>
<organism evidence="9 10">
    <name type="scientific">Trematosphaeria pertusa</name>
    <dbReference type="NCBI Taxonomy" id="390896"/>
    <lineage>
        <taxon>Eukaryota</taxon>
        <taxon>Fungi</taxon>
        <taxon>Dikarya</taxon>
        <taxon>Ascomycota</taxon>
        <taxon>Pezizomycotina</taxon>
        <taxon>Dothideomycetes</taxon>
        <taxon>Pleosporomycetidae</taxon>
        <taxon>Pleosporales</taxon>
        <taxon>Massarineae</taxon>
        <taxon>Trematosphaeriaceae</taxon>
        <taxon>Trematosphaeria</taxon>
    </lineage>
</organism>
<dbReference type="Proteomes" id="UP000800094">
    <property type="component" value="Unassembled WGS sequence"/>
</dbReference>
<protein>
    <recommendedName>
        <fullName evidence="8">Rhodopsin domain-containing protein</fullName>
    </recommendedName>
</protein>
<dbReference type="RefSeq" id="XP_033691849.1">
    <property type="nucleotide sequence ID" value="XM_033821844.1"/>
</dbReference>
<dbReference type="GO" id="GO:0016020">
    <property type="term" value="C:membrane"/>
    <property type="evidence" value="ECO:0007669"/>
    <property type="project" value="UniProtKB-SubCell"/>
</dbReference>
<feature type="transmembrane region" description="Helical" evidence="7">
    <location>
        <begin position="136"/>
        <end position="157"/>
    </location>
</feature>
<feature type="transmembrane region" description="Helical" evidence="7">
    <location>
        <begin position="215"/>
        <end position="237"/>
    </location>
</feature>
<accession>A0A6A6J1U8</accession>
<dbReference type="EMBL" id="ML987189">
    <property type="protein sequence ID" value="KAF2256845.1"/>
    <property type="molecule type" value="Genomic_DNA"/>
</dbReference>
<evidence type="ECO:0000256" key="4">
    <source>
        <dbReference type="ARBA" id="ARBA00023136"/>
    </source>
</evidence>
<comment type="subcellular location">
    <subcellularLocation>
        <location evidence="1">Membrane</location>
        <topology evidence="1">Multi-pass membrane protein</topology>
    </subcellularLocation>
</comment>
<dbReference type="PANTHER" id="PTHR33048:SF18">
    <property type="entry name" value="INTEGRAL MEMBRANE PROTEIN"/>
    <property type="match status" value="1"/>
</dbReference>
<feature type="transmembrane region" description="Helical" evidence="7">
    <location>
        <begin position="22"/>
        <end position="40"/>
    </location>
</feature>
<evidence type="ECO:0000256" key="5">
    <source>
        <dbReference type="ARBA" id="ARBA00038359"/>
    </source>
</evidence>
<feature type="transmembrane region" description="Helical" evidence="7">
    <location>
        <begin position="101"/>
        <end position="124"/>
    </location>
</feature>
<feature type="transmembrane region" description="Helical" evidence="7">
    <location>
        <begin position="60"/>
        <end position="81"/>
    </location>
</feature>
<name>A0A6A6J1U8_9PLEO</name>
<feature type="transmembrane region" description="Helical" evidence="7">
    <location>
        <begin position="182"/>
        <end position="203"/>
    </location>
</feature>
<evidence type="ECO:0000256" key="2">
    <source>
        <dbReference type="ARBA" id="ARBA00022692"/>
    </source>
</evidence>
<dbReference type="AlphaFoldDB" id="A0A6A6J1U8"/>
<keyword evidence="10" id="KW-1185">Reference proteome</keyword>
<dbReference type="OrthoDB" id="5398388at2759"/>
<dbReference type="InterPro" id="IPR049326">
    <property type="entry name" value="Rhodopsin_dom_fungi"/>
</dbReference>
<feature type="domain" description="Rhodopsin" evidence="8">
    <location>
        <begin position="40"/>
        <end position="284"/>
    </location>
</feature>
<reference evidence="9" key="1">
    <citation type="journal article" date="2020" name="Stud. Mycol.">
        <title>101 Dothideomycetes genomes: a test case for predicting lifestyles and emergence of pathogens.</title>
        <authorList>
            <person name="Haridas S."/>
            <person name="Albert R."/>
            <person name="Binder M."/>
            <person name="Bloem J."/>
            <person name="Labutti K."/>
            <person name="Salamov A."/>
            <person name="Andreopoulos B."/>
            <person name="Baker S."/>
            <person name="Barry K."/>
            <person name="Bills G."/>
            <person name="Bluhm B."/>
            <person name="Cannon C."/>
            <person name="Castanera R."/>
            <person name="Culley D."/>
            <person name="Daum C."/>
            <person name="Ezra D."/>
            <person name="Gonzalez J."/>
            <person name="Henrissat B."/>
            <person name="Kuo A."/>
            <person name="Liang C."/>
            <person name="Lipzen A."/>
            <person name="Lutzoni F."/>
            <person name="Magnuson J."/>
            <person name="Mondo S."/>
            <person name="Nolan M."/>
            <person name="Ohm R."/>
            <person name="Pangilinan J."/>
            <person name="Park H.-J."/>
            <person name="Ramirez L."/>
            <person name="Alfaro M."/>
            <person name="Sun H."/>
            <person name="Tritt A."/>
            <person name="Yoshinaga Y."/>
            <person name="Zwiers L.-H."/>
            <person name="Turgeon B."/>
            <person name="Goodwin S."/>
            <person name="Spatafora J."/>
            <person name="Crous P."/>
            <person name="Grigoriev I."/>
        </authorList>
    </citation>
    <scope>NUCLEOTIDE SEQUENCE</scope>
    <source>
        <strain evidence="9">CBS 122368</strain>
    </source>
</reference>
<evidence type="ECO:0000256" key="3">
    <source>
        <dbReference type="ARBA" id="ARBA00022989"/>
    </source>
</evidence>
<evidence type="ECO:0000313" key="10">
    <source>
        <dbReference type="Proteomes" id="UP000800094"/>
    </source>
</evidence>
<evidence type="ECO:0000256" key="1">
    <source>
        <dbReference type="ARBA" id="ARBA00004141"/>
    </source>
</evidence>
<keyword evidence="3 7" id="KW-1133">Transmembrane helix</keyword>
<sequence length="372" mass="40937">MAGQGPPQGATTDMNAAFVDSSLLGVAISLPLIASICVVLRFCARRRRSSGRNTGDDWTILLTLLLCWGHSINTIVAGGLGGINIIKIPPREYANMALRTLWISSFFLISALFTVKVSILLFYWHIFSINHRFRKACLVTIVILTLWWISSLILVFLSTDPIQSAWENAAEAKHRFDFNTWYVSYSGLSIFFDVVILCFPIPVIKSLRINIKRKVSIIGIFWLGGFVCVSATIRFVLLYNSIYRLTDYGENQYSSITTAFIWAEIEPNTSVIAACLPTYGPLFREGGIFPKLFQSLLTALGKSKGSAHGSTPSGVSNATTVGYYELDKVISNSKTTGDIHTQRVTPNRVPAIGGAGGDGQDVRRAPKARLAR</sequence>
<feature type="region of interest" description="Disordered" evidence="6">
    <location>
        <begin position="337"/>
        <end position="372"/>
    </location>
</feature>
<evidence type="ECO:0000259" key="8">
    <source>
        <dbReference type="Pfam" id="PF20684"/>
    </source>
</evidence>
<evidence type="ECO:0000256" key="6">
    <source>
        <dbReference type="SAM" id="MobiDB-lite"/>
    </source>
</evidence>
<dbReference type="PANTHER" id="PTHR33048">
    <property type="entry name" value="PTH11-LIKE INTEGRAL MEMBRANE PROTEIN (AFU_ORTHOLOGUE AFUA_5G11245)"/>
    <property type="match status" value="1"/>
</dbReference>
<evidence type="ECO:0000313" key="9">
    <source>
        <dbReference type="EMBL" id="KAF2256845.1"/>
    </source>
</evidence>
<comment type="similarity">
    <text evidence="5">Belongs to the SAT4 family.</text>
</comment>
<keyword evidence="4 7" id="KW-0472">Membrane</keyword>
<keyword evidence="2 7" id="KW-0812">Transmembrane</keyword>
<proteinExistence type="inferred from homology"/>
<gene>
    <name evidence="9" type="ORF">BU26DRAFT_30549</name>
</gene>